<proteinExistence type="predicted"/>
<dbReference type="RefSeq" id="WP_107006694.1">
    <property type="nucleotide sequence ID" value="NZ_JBHRSF010000005.1"/>
</dbReference>
<dbReference type="OrthoDB" id="6711616at2"/>
<feature type="transmembrane region" description="Helical" evidence="1">
    <location>
        <begin position="114"/>
        <end position="136"/>
    </location>
</feature>
<keyword evidence="1" id="KW-1133">Transmembrane helix</keyword>
<dbReference type="PROSITE" id="PS51257">
    <property type="entry name" value="PROKAR_LIPOPROTEIN"/>
    <property type="match status" value="1"/>
</dbReference>
<evidence type="ECO:0000313" key="2">
    <source>
        <dbReference type="EMBL" id="MFC2994193.1"/>
    </source>
</evidence>
<reference evidence="2" key="1">
    <citation type="journal article" date="2014" name="Int. J. Syst. Evol. Microbiol.">
        <title>Complete genome of a new Firmicutes species belonging to the dominant human colonic microbiota ('Ruminococcus bicirculans') reveals two chromosomes and a selective capacity to utilize plant glucans.</title>
        <authorList>
            <consortium name="NISC Comparative Sequencing Program"/>
            <person name="Wegmann U."/>
            <person name="Louis P."/>
            <person name="Goesmann A."/>
            <person name="Henrissat B."/>
            <person name="Duncan S.H."/>
            <person name="Flint H.J."/>
        </authorList>
    </citation>
    <scope>NUCLEOTIDE SEQUENCE</scope>
    <source>
        <strain evidence="2">KCTC 62575</strain>
    </source>
</reference>
<dbReference type="Proteomes" id="UP000240957">
    <property type="component" value="Unassembled WGS sequence"/>
</dbReference>
<dbReference type="AlphaFoldDB" id="A0A371YUK7"/>
<feature type="transmembrane region" description="Helical" evidence="1">
    <location>
        <begin position="40"/>
        <end position="63"/>
    </location>
</feature>
<organism evidence="3 4">
    <name type="scientific">Acinetobacter sichuanensis</name>
    <dbReference type="NCBI Taxonomy" id="2136183"/>
    <lineage>
        <taxon>Bacteria</taxon>
        <taxon>Pseudomonadati</taxon>
        <taxon>Pseudomonadota</taxon>
        <taxon>Gammaproteobacteria</taxon>
        <taxon>Moraxellales</taxon>
        <taxon>Moraxellaceae</taxon>
        <taxon>Acinetobacter</taxon>
    </lineage>
</organism>
<evidence type="ECO:0000313" key="5">
    <source>
        <dbReference type="Proteomes" id="UP001595455"/>
    </source>
</evidence>
<dbReference type="EMBL" id="JBHRSF010000005">
    <property type="protein sequence ID" value="MFC2994193.1"/>
    <property type="molecule type" value="Genomic_DNA"/>
</dbReference>
<name>A0A371YUK7_9GAMM</name>
<gene>
    <name evidence="2" type="ORF">ACFODO_02680</name>
    <name evidence="3" type="ORF">C9E89_001580</name>
</gene>
<evidence type="ECO:0000256" key="1">
    <source>
        <dbReference type="SAM" id="Phobius"/>
    </source>
</evidence>
<reference evidence="3 4" key="2">
    <citation type="submission" date="2018-08" db="EMBL/GenBank/DDBJ databases">
        <title>The draft genome of Acinetobacter sichuanensis strain WCHAc060041.</title>
        <authorList>
            <person name="Qin J."/>
            <person name="Feng Y."/>
            <person name="Zong Z."/>
        </authorList>
    </citation>
    <scope>NUCLEOTIDE SEQUENCE [LARGE SCALE GENOMIC DNA]</scope>
    <source>
        <strain evidence="3 4">WCHAc060041</strain>
    </source>
</reference>
<reference evidence="5" key="3">
    <citation type="journal article" date="2019" name="Int. J. Syst. Evol. Microbiol.">
        <title>The Global Catalogue of Microorganisms (GCM) 10K type strain sequencing project: providing services to taxonomists for standard genome sequencing and annotation.</title>
        <authorList>
            <consortium name="The Broad Institute Genomics Platform"/>
            <consortium name="The Broad Institute Genome Sequencing Center for Infectious Disease"/>
            <person name="Wu L."/>
            <person name="Ma J."/>
        </authorList>
    </citation>
    <scope>NUCLEOTIDE SEQUENCE [LARGE SCALE GENOMIC DNA]</scope>
    <source>
        <strain evidence="5">KCTC 62575</strain>
    </source>
</reference>
<accession>A0A371YUK7</accession>
<reference evidence="2" key="4">
    <citation type="submission" date="2024-09" db="EMBL/GenBank/DDBJ databases">
        <authorList>
            <person name="Sun Q."/>
            <person name="Mori K."/>
        </authorList>
    </citation>
    <scope>NUCLEOTIDE SEQUENCE</scope>
    <source>
        <strain evidence="2">KCTC 62575</strain>
    </source>
</reference>
<evidence type="ECO:0000313" key="4">
    <source>
        <dbReference type="Proteomes" id="UP000240957"/>
    </source>
</evidence>
<feature type="transmembrane region" description="Helical" evidence="1">
    <location>
        <begin position="12"/>
        <end position="34"/>
    </location>
</feature>
<dbReference type="Proteomes" id="UP001595455">
    <property type="component" value="Unassembled WGS sequence"/>
</dbReference>
<evidence type="ECO:0000313" key="3">
    <source>
        <dbReference type="EMBL" id="RFC85094.1"/>
    </source>
</evidence>
<keyword evidence="1" id="KW-0472">Membrane</keyword>
<feature type="transmembrane region" description="Helical" evidence="1">
    <location>
        <begin position="75"/>
        <end position="94"/>
    </location>
</feature>
<sequence>MIKADRMKATIAQHFFTSCLCMFLTAIICAYLQNKYSVDRVGILVFALMSIVGLVFSITFAFLQKKLKQNIKNTVILTSILAIYLVLLNYFYHVQINDYIFLGWQLKFTFLQKIINSAYSFWLAYLVPFIISFFYAKIHTKTLLN</sequence>
<dbReference type="EMBL" id="PYIX02000002">
    <property type="protein sequence ID" value="RFC85094.1"/>
    <property type="molecule type" value="Genomic_DNA"/>
</dbReference>
<keyword evidence="1" id="KW-0812">Transmembrane</keyword>
<comment type="caution">
    <text evidence="3">The sequence shown here is derived from an EMBL/GenBank/DDBJ whole genome shotgun (WGS) entry which is preliminary data.</text>
</comment>
<protein>
    <submittedName>
        <fullName evidence="3">Uncharacterized protein</fullName>
    </submittedName>
</protein>
<keyword evidence="5" id="KW-1185">Reference proteome</keyword>